<dbReference type="Gene3D" id="3.30.200.20">
    <property type="entry name" value="Phosphorylase Kinase, domain 1"/>
    <property type="match status" value="1"/>
</dbReference>
<organism evidence="3 4">
    <name type="scientific">Giardia intestinalis (strain P15)</name>
    <name type="common">Giardia lamblia</name>
    <dbReference type="NCBI Taxonomy" id="658858"/>
    <lineage>
        <taxon>Eukaryota</taxon>
        <taxon>Metamonada</taxon>
        <taxon>Diplomonadida</taxon>
        <taxon>Hexamitidae</taxon>
        <taxon>Giardiinae</taxon>
        <taxon>Giardia</taxon>
    </lineage>
</organism>
<feature type="repeat" description="ANK" evidence="1">
    <location>
        <begin position="518"/>
        <end position="550"/>
    </location>
</feature>
<dbReference type="PROSITE" id="PS50088">
    <property type="entry name" value="ANK_REPEAT"/>
    <property type="match status" value="3"/>
</dbReference>
<sequence length="665" mass="71153">MRADSPGPATETPSAPQFTLEDLHELLADKLSIGVPGTVYSLKGCPGLAVKEIPLDGLDRSSVDAIRLELAALPGLSHPGILKYHQVVEDEGLIYVVTDRHDKTLERLIVEHRRRRSPVSVAVTLSIARQLAAALAYLHGVSGAGAGRPVRCDLRPANVLVSADGEHFVIAGLGLYRDALWSGSTLLGIAAYMAPEVLLHNEASPASDMWGLGVILYELVTLRRPNFLEGREPRDVFIDGWRPDLSGAADGFIKGILEKIFVLEPEKRLTARELFGLLQASGSSSGELVVLISALSDRSKALGKTVTAQEASTDALRKDPDAKTPKIGALEDLWIRPASVDAERSPASPALTRDLSWTPLMHAAADGDIEAVKKHISDKDKKNSDGETALIIAAKTSRNDVVELLDPTDKNGFTALMRAAGRNDPAAVRALAPLQGGMRMAERVKVANCIISNGTALMVAAVYGQTEVVDLLLEKEGGMQDGDGKTALMWAAAENKIECVELLVEKEAGMQDDDGWGRGFTALIQAARYGHPECVKLLVEKEGGMQSGDGWTALMYAAQNGHPDCVRLLLEKEEGMNGCMALMLAASCGHPECVRLLVEKEGGTKRSDGWTALMFAADNGYPDCVGLLLEKEGACRVLRDGPPSCAQQGVATQSASSCLWRRRGA</sequence>
<accession>E1F8U5</accession>
<comment type="caution">
    <text evidence="3">The sequence shown here is derived from an EMBL/GenBank/DDBJ whole genome shotgun (WGS) entry which is preliminary data.</text>
</comment>
<dbReference type="GO" id="GO:0004672">
    <property type="term" value="F:protein kinase activity"/>
    <property type="evidence" value="ECO:0007669"/>
    <property type="project" value="InterPro"/>
</dbReference>
<dbReference type="PROSITE" id="PS50297">
    <property type="entry name" value="ANK_REP_REGION"/>
    <property type="match status" value="2"/>
</dbReference>
<gene>
    <name evidence="3" type="ORF">GLP15_2614</name>
</gene>
<reference evidence="3 4" key="1">
    <citation type="journal article" date="2010" name="BMC Genomics">
        <title>Genome analysis and comparative genomics of a Giardia intestinalis assemblage E isolate.</title>
        <authorList>
            <person name="Jerlstrom-Hultqvist J."/>
            <person name="Franzen O."/>
            <person name="Ankarklev J."/>
            <person name="Xu F."/>
            <person name="Nohynkova E."/>
            <person name="Andersson J.O."/>
            <person name="Svard S.G."/>
            <person name="Andersson B."/>
        </authorList>
    </citation>
    <scope>NUCLEOTIDE SEQUENCE [LARGE SCALE GENOMIC DNA]</scope>
    <source>
        <strain evidence="3 4">P15</strain>
    </source>
</reference>
<dbReference type="InterPro" id="IPR011009">
    <property type="entry name" value="Kinase-like_dom_sf"/>
</dbReference>
<dbReference type="VEuPathDB" id="GiardiaDB:GLP15_2614"/>
<dbReference type="Proteomes" id="UP000008974">
    <property type="component" value="Unassembled WGS sequence"/>
</dbReference>
<dbReference type="Pfam" id="PF12796">
    <property type="entry name" value="Ank_2"/>
    <property type="match status" value="3"/>
</dbReference>
<dbReference type="InterPro" id="IPR000719">
    <property type="entry name" value="Prot_kinase_dom"/>
</dbReference>
<dbReference type="Pfam" id="PF13637">
    <property type="entry name" value="Ank_4"/>
    <property type="match status" value="1"/>
</dbReference>
<keyword evidence="3" id="KW-0418">Kinase</keyword>
<dbReference type="AlphaFoldDB" id="E1F8U5"/>
<proteinExistence type="predicted"/>
<evidence type="ECO:0000313" key="3">
    <source>
        <dbReference type="EMBL" id="EFO61143.1"/>
    </source>
</evidence>
<dbReference type="OrthoDB" id="4772757at2759"/>
<name>E1F8U5_GIAIA</name>
<keyword evidence="3" id="KW-0808">Transferase</keyword>
<dbReference type="SUPFAM" id="SSF56112">
    <property type="entry name" value="Protein kinase-like (PK-like)"/>
    <property type="match status" value="1"/>
</dbReference>
<dbReference type="FunFam" id="1.10.510.10:FF:000844">
    <property type="entry name" value="Kinase, NEK"/>
    <property type="match status" value="1"/>
</dbReference>
<dbReference type="Pfam" id="PF00069">
    <property type="entry name" value="Pkinase"/>
    <property type="match status" value="1"/>
</dbReference>
<evidence type="ECO:0000259" key="2">
    <source>
        <dbReference type="PROSITE" id="PS50011"/>
    </source>
</evidence>
<evidence type="ECO:0000256" key="1">
    <source>
        <dbReference type="PROSITE-ProRule" id="PRU00023"/>
    </source>
</evidence>
<dbReference type="STRING" id="658858.E1F8U5"/>
<dbReference type="SMART" id="SM00248">
    <property type="entry name" value="ANK"/>
    <property type="match status" value="9"/>
</dbReference>
<dbReference type="Gene3D" id="1.10.510.10">
    <property type="entry name" value="Transferase(Phosphotransferase) domain 1"/>
    <property type="match status" value="1"/>
</dbReference>
<dbReference type="InterPro" id="IPR036770">
    <property type="entry name" value="Ankyrin_rpt-contain_sf"/>
</dbReference>
<keyword evidence="1" id="KW-0040">ANK repeat</keyword>
<evidence type="ECO:0000313" key="4">
    <source>
        <dbReference type="Proteomes" id="UP000008974"/>
    </source>
</evidence>
<feature type="repeat" description="ANK" evidence="1">
    <location>
        <begin position="549"/>
        <end position="572"/>
    </location>
</feature>
<dbReference type="Gene3D" id="1.25.40.20">
    <property type="entry name" value="Ankyrin repeat-containing domain"/>
    <property type="match status" value="4"/>
</dbReference>
<feature type="repeat" description="ANK" evidence="1">
    <location>
        <begin position="483"/>
        <end position="515"/>
    </location>
</feature>
<dbReference type="SUPFAM" id="SSF48403">
    <property type="entry name" value="Ankyrin repeat"/>
    <property type="match status" value="1"/>
</dbReference>
<dbReference type="InterPro" id="IPR002110">
    <property type="entry name" value="Ankyrin_rpt"/>
</dbReference>
<dbReference type="PROSITE" id="PS50011">
    <property type="entry name" value="PROTEIN_KINASE_DOM"/>
    <property type="match status" value="1"/>
</dbReference>
<dbReference type="EMBL" id="ACVC01000331">
    <property type="protein sequence ID" value="EFO61143.1"/>
    <property type="molecule type" value="Genomic_DNA"/>
</dbReference>
<dbReference type="PANTHER" id="PTHR24184:SF11">
    <property type="entry name" value="ANKYRIN REPEAT AND SOCS BOX CONTAINING 3"/>
    <property type="match status" value="1"/>
</dbReference>
<dbReference type="GO" id="GO:0005524">
    <property type="term" value="F:ATP binding"/>
    <property type="evidence" value="ECO:0007669"/>
    <property type="project" value="InterPro"/>
</dbReference>
<dbReference type="PANTHER" id="PTHR24184">
    <property type="entry name" value="SI:CH211-189E2.2"/>
    <property type="match status" value="1"/>
</dbReference>
<feature type="domain" description="Protein kinase" evidence="2">
    <location>
        <begin position="25"/>
        <end position="278"/>
    </location>
</feature>
<protein>
    <submittedName>
        <fullName evidence="3">Kinase, NEK</fullName>
    </submittedName>
</protein>